<dbReference type="Proteomes" id="UP000295722">
    <property type="component" value="Unassembled WGS sequence"/>
</dbReference>
<proteinExistence type="predicted"/>
<protein>
    <submittedName>
        <fullName evidence="1">Uncharacterized protein</fullName>
    </submittedName>
</protein>
<keyword evidence="2" id="KW-1185">Reference proteome</keyword>
<sequence>MSVTFRGQKYADNSPRRDTQIHAIHIKVDFWQVYDAAMGENPNTEQARKPHGARPGARGTCCRHYLSYRSRAYAAIVLKMRARRSLRSADGYVATADVEPRSAARIFGFNGSGYRRNLAMTPGKDKENCEWAS</sequence>
<organism evidence="1 2">
    <name type="scientific">Paraburkholderia silviterrae</name>
    <dbReference type="NCBI Taxonomy" id="2528715"/>
    <lineage>
        <taxon>Bacteria</taxon>
        <taxon>Pseudomonadati</taxon>
        <taxon>Pseudomonadota</taxon>
        <taxon>Betaproteobacteria</taxon>
        <taxon>Burkholderiales</taxon>
        <taxon>Burkholderiaceae</taxon>
        <taxon>Paraburkholderia</taxon>
    </lineage>
</organism>
<evidence type="ECO:0000313" key="2">
    <source>
        <dbReference type="Proteomes" id="UP000295722"/>
    </source>
</evidence>
<dbReference type="AlphaFoldDB" id="A0A4R5MFT2"/>
<gene>
    <name evidence="1" type="ORF">EYW47_07405</name>
</gene>
<comment type="caution">
    <text evidence="1">The sequence shown here is derived from an EMBL/GenBank/DDBJ whole genome shotgun (WGS) entry which is preliminary data.</text>
</comment>
<name>A0A4R5MFT2_9BURK</name>
<dbReference type="EMBL" id="SMRP01000002">
    <property type="protein sequence ID" value="TDG25633.1"/>
    <property type="molecule type" value="Genomic_DNA"/>
</dbReference>
<evidence type="ECO:0000313" key="1">
    <source>
        <dbReference type="EMBL" id="TDG25633.1"/>
    </source>
</evidence>
<accession>A0A4R5MFT2</accession>
<reference evidence="1 2" key="1">
    <citation type="submission" date="2019-03" db="EMBL/GenBank/DDBJ databases">
        <title>Paraburkholderia sp. 4M-K11, isolated from subtropical forest soil.</title>
        <authorList>
            <person name="Gao Z.-H."/>
            <person name="Qiu L.-H."/>
        </authorList>
    </citation>
    <scope>NUCLEOTIDE SEQUENCE [LARGE SCALE GENOMIC DNA]</scope>
    <source>
        <strain evidence="1 2">4M-K11</strain>
    </source>
</reference>